<feature type="compositionally biased region" description="Acidic residues" evidence="1">
    <location>
        <begin position="1438"/>
        <end position="1447"/>
    </location>
</feature>
<feature type="region of interest" description="Disordered" evidence="1">
    <location>
        <begin position="1437"/>
        <end position="1468"/>
    </location>
</feature>
<feature type="domain" description="Heterokaryon incompatibility" evidence="2">
    <location>
        <begin position="299"/>
        <end position="429"/>
    </location>
</feature>
<feature type="compositionally biased region" description="Polar residues" evidence="1">
    <location>
        <begin position="1086"/>
        <end position="1097"/>
    </location>
</feature>
<feature type="region of interest" description="Disordered" evidence="1">
    <location>
        <begin position="1028"/>
        <end position="1101"/>
    </location>
</feature>
<reference evidence="4" key="1">
    <citation type="submission" date="2016-07" db="EMBL/GenBank/DDBJ databases">
        <title>Multiple horizontal gene transfer events from other fungi enriched the ability of initially mycotrophic Trichoderma (Ascomycota) to feed on dead plant biomass.</title>
        <authorList>
            <consortium name="DOE Joint Genome Institute"/>
            <person name="Atanasova L."/>
            <person name="Chenthamara K."/>
            <person name="Zhang J."/>
            <person name="Grujic M."/>
            <person name="Henrissat B."/>
            <person name="Kuo A."/>
            <person name="Aerts A."/>
            <person name="Salamov A."/>
            <person name="Lipzen A."/>
            <person name="Labutti K."/>
            <person name="Barry K."/>
            <person name="Miao Y."/>
            <person name="Rahimi M.J."/>
            <person name="Shen Q."/>
            <person name="Grigoriev I.V."/>
            <person name="Kubicek C.P."/>
            <person name="Druzhinina I.S."/>
        </authorList>
    </citation>
    <scope>NUCLEOTIDE SEQUENCE [LARGE SCALE GENOMIC DNA]</scope>
    <source>
        <strain evidence="4">TUCIM 6016</strain>
    </source>
</reference>
<feature type="region of interest" description="Disordered" evidence="1">
    <location>
        <begin position="946"/>
        <end position="966"/>
    </location>
</feature>
<feature type="region of interest" description="Disordered" evidence="1">
    <location>
        <begin position="1271"/>
        <end position="1313"/>
    </location>
</feature>
<keyword evidence="4" id="KW-1185">Reference proteome</keyword>
<feature type="region of interest" description="Disordered" evidence="1">
    <location>
        <begin position="1533"/>
        <end position="1574"/>
    </location>
</feature>
<evidence type="ECO:0000313" key="3">
    <source>
        <dbReference type="EMBL" id="PTB63089.1"/>
    </source>
</evidence>
<dbReference type="Proteomes" id="UP000241546">
    <property type="component" value="Unassembled WGS sequence"/>
</dbReference>
<evidence type="ECO:0000313" key="4">
    <source>
        <dbReference type="Proteomes" id="UP000241546"/>
    </source>
</evidence>
<dbReference type="InterPro" id="IPR010730">
    <property type="entry name" value="HET"/>
</dbReference>
<feature type="compositionally biased region" description="Low complexity" evidence="1">
    <location>
        <begin position="1549"/>
        <end position="1568"/>
    </location>
</feature>
<dbReference type="Pfam" id="PF06985">
    <property type="entry name" value="HET"/>
    <property type="match status" value="2"/>
</dbReference>
<proteinExistence type="predicted"/>
<evidence type="ECO:0000256" key="1">
    <source>
        <dbReference type="SAM" id="MobiDB-lite"/>
    </source>
</evidence>
<organism evidence="3 4">
    <name type="scientific">Trichoderma citrinoviride</name>
    <dbReference type="NCBI Taxonomy" id="58853"/>
    <lineage>
        <taxon>Eukaryota</taxon>
        <taxon>Fungi</taxon>
        <taxon>Dikarya</taxon>
        <taxon>Ascomycota</taxon>
        <taxon>Pezizomycotina</taxon>
        <taxon>Sordariomycetes</taxon>
        <taxon>Hypocreomycetidae</taxon>
        <taxon>Hypocreales</taxon>
        <taxon>Hypocreaceae</taxon>
        <taxon>Trichoderma</taxon>
    </lineage>
</organism>
<dbReference type="PANTHER" id="PTHR33112">
    <property type="entry name" value="DOMAIN PROTEIN, PUTATIVE-RELATED"/>
    <property type="match status" value="1"/>
</dbReference>
<dbReference type="GeneID" id="36599615"/>
<protein>
    <recommendedName>
        <fullName evidence="2">Heterokaryon incompatibility domain-containing protein</fullName>
    </recommendedName>
</protein>
<name>A0A2T4B193_9HYPO</name>
<sequence length="2357" mass="268712">MAEQLETEDASKRVLVAKKMLKTMGFHEEMLRSIVTSWLVPQLRTEITREPGKSLTRIQDVGFLAASRSDGLRPYRMFDITDRMLVDEIDSSAPYCMVSHRWKDPEVNLDLLRNARKDVSESYPVWYKSEKTDVEVILKYCKEKVTQQRKNVNGCAVKNRLDEKLAEQGCYVACLLKMHHQSKKVHEEVQEAHASLEKILRGQKVSEMEKKAYRELSKTAKRSGAGNPTSASTVETESYVLVRSNDDKDNSRVKAAYERVFDAEWERDRELEDPKFDALSRDLRESVEEMIRCLRLWRSAIKIEQTILKAEEIFNRGLMAGQKQRKCYLWVDTCCIDKSNHNEHSETMSLMGDWYAQSAYTLVHLDHGPDKSPKGSDAEIYWNEFLQTDGDHQKLETIPERELDHVQSYQDIGKESEVEWSTRGWTLQELVMSRMTYFVNADWKFLPRPVESLGRLYHLIPYVDLYTEALDDKRSPSTWRPEILMTALLNSGAVAPSDATKVVYPRIQKESDEVEETVEDDTQSLSGRLLASIAMPWNLVDTMFHVVKPEPTKSEAMKDQDLRADLLREMSVLWDPTLASRFPQTTPNEKEKGKQKLFKVPEHPFPQSGANAEDRVLRALSLIKALELVGFCFPKDLSRETARSEMAQAVFFAAAGLIECYDETRFPIVVQKKRREEGNNKPTADEEKALLKLKRKAEKRVKLEMRKKMFQELLKSFPEVQDRYSVDGFESTEEKEEAFSNILAHILHVLVDEVKPLIQEDRQFIAGFANITSLDAWIEGTKRYGFSAQEVMALACERRTTKPFDRAYSLMGILGVRFPTFSAEGYEKALCRLLDETITTHNDVSVFNWTGHDKGSPIRGRSMYPLTQEAYKADNGRLHNRNHYSEALKKKMSRTTDAYHAIVALLRDLIDFLKTTTPPKQEVEWIQAIATIVQNLKLQSLRTPSIGHSEDQVGSQASSHSKKESPNEIEVISKFIGYIINPSSRPAYNPSIESLEGTIRVALEPEPEPIPVRAVDTLDCIDEQVEPVSPVTDHEDAPSDDVSAVAPTETPTPDEEVNEPSPPLGRKSRFVEQLSEAGPAPEESSVDSQSTAQTEVPNPNDEITRYLQNWATASTRGASFGRNIPKNQLPPQIQGVQYSIEEQQEENTSDNSSNAEYSNTVSPHPIIVTNAGIEGIFDIQRVIITMADVEGLRQQVEHTTSGEQVISGYCSISTGFAQVVVRFSCKSSLLKQQLEVIDGIDLTAPKEETKKLEKKKEHKITTKGLWDKMKKKAKKKKKGKEDDDNEVESEITESASLDDAVNNAEAEREESENQLNYEFDKNRTISGMIRFIQEDDLRLVAGEWVLARCSGVSNANWFLCHLELGATHPFYGYRIPTSEINFDNCTPENGLVIAWNMYMDRKKEEMCKILTMLLKSKERKLKRRRLIGRIMRDLRTVDEEDEDEPEESRESLLETIDSHDGPIDHEQNEYDYVDEYAEERNEMPQTMPPNSEFLSQNSSLSIVQDSMWSAPFDPQSQFTASSYETPDMLPVQELRPEDSVSNIGDQDSRPTTRPPTVRSSSSTATATTAKDRGDFDDGEKSHFWDILPFIEKVAETKAKHFDKHLSATVLKDTPPVLRQAIENLNERRDFLPAMFHSAKKVHMLNRVRITAPFIDASSVAKPALLLLFAALVQSNHKEPTERQFLPQDGDSKAVFKKILYPSKDNLCDACRRISIPALTAELASPPSFWRDLELENVMPITSKYGMSLFENALDLTKRIHTCAMCWLIASAFRMQYQTIQGIAERPIFLSPWWTYGTATPMTSNPVEDQFPLMGMLIWMPVDDHPHATPRDGYVPCTLRFYTDEVGRVPVLYTGSPQTFARSRHQLTTCRENHPNCLETVAGSPFDKEEEPILPTRVIDLGPPSSGSEKDHDPVRLINTDGSRGHYVVFSYRSALVKDSFRTTRASLEDHSQGIPWTKVPKTLQHAMDMAKKLGFRYFWIDLLCVVQDDAEEGLRESTKLGSVIEGASLVIADSQGWSFEEGLFNALSNCTSSSLTRIPYHDANGVADGTVLYVDCVDYNSMTDPDEIYGTFVGRAWVTQEFFMARRIVFFTLFDTVWSCRTVRIGPDGVQNIPTRNLDNRKWFDIIQHHGMCELKHPEDRLQSLESLRTAIQKRDGGTPYRHGMFEKELQTQLMWRVVKGRARKAENPVAVPSWSWASSMARIRFFEYTAEPAPLSIVIQWETCGNMSFKGDTVLVPAGKLRKLRKSSWWQKMKVLPEPMTEPDNMNWENTVRFDEIEPPGKFAGTLFALLLCTKEMKWPDDKLSVNEYFIILRRISKWNQTYERVGAGMSCSRGRLMDNLLTWSFDCKVRSFQIV</sequence>
<evidence type="ECO:0000259" key="2">
    <source>
        <dbReference type="Pfam" id="PF06985"/>
    </source>
</evidence>
<dbReference type="PANTHER" id="PTHR33112:SF16">
    <property type="entry name" value="HETEROKARYON INCOMPATIBILITY DOMAIN-CONTAINING PROTEIN"/>
    <property type="match status" value="1"/>
</dbReference>
<dbReference type="EMBL" id="KZ680220">
    <property type="protein sequence ID" value="PTB63089.1"/>
    <property type="molecule type" value="Genomic_DNA"/>
</dbReference>
<dbReference type="OrthoDB" id="674604at2759"/>
<feature type="compositionally biased region" description="Basic and acidic residues" evidence="1">
    <location>
        <begin position="1448"/>
        <end position="1468"/>
    </location>
</feature>
<feature type="domain" description="Heterokaryon incompatibility" evidence="2">
    <location>
        <begin position="1926"/>
        <end position="2081"/>
    </location>
</feature>
<accession>A0A2T4B193</accession>
<dbReference type="RefSeq" id="XP_024746409.1">
    <property type="nucleotide sequence ID" value="XM_024891497.1"/>
</dbReference>
<gene>
    <name evidence="3" type="ORF">BBK36DRAFT_1127410</name>
</gene>
<feature type="compositionally biased region" description="Acidic residues" evidence="1">
    <location>
        <begin position="1282"/>
        <end position="1291"/>
    </location>
</feature>